<dbReference type="RefSeq" id="WP_208674670.1">
    <property type="nucleotide sequence ID" value="NZ_CP070380.1"/>
</dbReference>
<dbReference type="EMBL" id="JAUHTC010000007">
    <property type="protein sequence ID" value="MDN4516548.1"/>
    <property type="molecule type" value="Genomic_DNA"/>
</dbReference>
<reference evidence="6" key="1">
    <citation type="submission" date="2023-07" db="EMBL/GenBank/DDBJ databases">
        <title>Degradation of tert-butanol by M. austroafricanum TBA100.</title>
        <authorList>
            <person name="Helbich S."/>
            <person name="Vainshtein Y."/>
        </authorList>
    </citation>
    <scope>NUCLEOTIDE SEQUENCE</scope>
    <source>
        <strain evidence="6">TBA100</strain>
    </source>
</reference>
<dbReference type="Pfam" id="PF19567">
    <property type="entry name" value="CpsB_CapC"/>
    <property type="match status" value="1"/>
</dbReference>
<dbReference type="InterPro" id="IPR016195">
    <property type="entry name" value="Pol/histidinol_Pase-like"/>
</dbReference>
<comment type="catalytic activity">
    <reaction evidence="5">
        <text>O-phospho-L-tyrosyl-[protein] + H2O = L-tyrosyl-[protein] + phosphate</text>
        <dbReference type="Rhea" id="RHEA:10684"/>
        <dbReference type="Rhea" id="RHEA-COMP:10136"/>
        <dbReference type="Rhea" id="RHEA-COMP:20101"/>
        <dbReference type="ChEBI" id="CHEBI:15377"/>
        <dbReference type="ChEBI" id="CHEBI:43474"/>
        <dbReference type="ChEBI" id="CHEBI:46858"/>
        <dbReference type="ChEBI" id="CHEBI:61978"/>
        <dbReference type="EC" id="3.1.3.48"/>
    </reaction>
</comment>
<gene>
    <name evidence="6" type="ORF">QYF68_01750</name>
</gene>
<comment type="similarity">
    <text evidence="1">Belongs to the metallo-dependent hydrolases superfamily. CpsB/CapC family.</text>
</comment>
<evidence type="ECO:0000256" key="4">
    <source>
        <dbReference type="ARBA" id="ARBA00022912"/>
    </source>
</evidence>
<dbReference type="InterPro" id="IPR016667">
    <property type="entry name" value="Caps_polysacc_synth_CpsB/CapC"/>
</dbReference>
<comment type="caution">
    <text evidence="6">The sequence shown here is derived from an EMBL/GenBank/DDBJ whole genome shotgun (WGS) entry which is preliminary data.</text>
</comment>
<evidence type="ECO:0000256" key="1">
    <source>
        <dbReference type="ARBA" id="ARBA00005750"/>
    </source>
</evidence>
<evidence type="ECO:0000256" key="2">
    <source>
        <dbReference type="ARBA" id="ARBA00013064"/>
    </source>
</evidence>
<name>A0ABT8H707_MYCAO</name>
<evidence type="ECO:0000256" key="3">
    <source>
        <dbReference type="ARBA" id="ARBA00022801"/>
    </source>
</evidence>
<protein>
    <recommendedName>
        <fullName evidence="2">protein-tyrosine-phosphatase</fullName>
        <ecNumber evidence="2">3.1.3.48</ecNumber>
    </recommendedName>
</protein>
<accession>A0ABT8H707</accession>
<dbReference type="PANTHER" id="PTHR39181">
    <property type="entry name" value="TYROSINE-PROTEIN PHOSPHATASE YWQE"/>
    <property type="match status" value="1"/>
</dbReference>
<dbReference type="EC" id="3.1.3.48" evidence="2"/>
<evidence type="ECO:0000313" key="6">
    <source>
        <dbReference type="EMBL" id="MDN4516548.1"/>
    </source>
</evidence>
<keyword evidence="7" id="KW-1185">Reference proteome</keyword>
<dbReference type="Proteomes" id="UP001172687">
    <property type="component" value="Unassembled WGS sequence"/>
</dbReference>
<keyword evidence="4" id="KW-0904">Protein phosphatase</keyword>
<sequence>MTERAAGSNGWVDCHAHLLAGVDDGPQTEDASVRMLEDSAAGGTRTLFVTSHVDERFPWSAQRRDALSRAFDRLLELGDKVPECPQLRMAYELAPRPETEEFRADPAHWRLPGTDVVLVDGPDDIPMEHDPGILEYVKRVTAAGLRPVVAHPERRAFLFPGDRDFADALKANGALLQVDSGALLGFDGPAVAAEAHRLIDEGLVDLVASDAHEPGEADLRSVYDHLYRHLGPGSEALLNGTALEER</sequence>
<proteinExistence type="inferred from homology"/>
<organism evidence="6 7">
    <name type="scientific">Mycolicibacterium austroafricanum</name>
    <name type="common">Mycobacterium austroafricanum</name>
    <dbReference type="NCBI Taxonomy" id="39687"/>
    <lineage>
        <taxon>Bacteria</taxon>
        <taxon>Bacillati</taxon>
        <taxon>Actinomycetota</taxon>
        <taxon>Actinomycetes</taxon>
        <taxon>Mycobacteriales</taxon>
        <taxon>Mycobacteriaceae</taxon>
        <taxon>Mycolicibacterium</taxon>
    </lineage>
</organism>
<dbReference type="Gene3D" id="3.20.20.140">
    <property type="entry name" value="Metal-dependent hydrolases"/>
    <property type="match status" value="1"/>
</dbReference>
<dbReference type="SUPFAM" id="SSF89550">
    <property type="entry name" value="PHP domain-like"/>
    <property type="match status" value="1"/>
</dbReference>
<dbReference type="PANTHER" id="PTHR39181:SF1">
    <property type="entry name" value="TYROSINE-PROTEIN PHOSPHATASE YWQE"/>
    <property type="match status" value="1"/>
</dbReference>
<evidence type="ECO:0000256" key="5">
    <source>
        <dbReference type="ARBA" id="ARBA00051722"/>
    </source>
</evidence>
<evidence type="ECO:0000313" key="7">
    <source>
        <dbReference type="Proteomes" id="UP001172687"/>
    </source>
</evidence>
<keyword evidence="3" id="KW-0378">Hydrolase</keyword>